<dbReference type="InterPro" id="IPR011006">
    <property type="entry name" value="CheY-like_superfamily"/>
</dbReference>
<evidence type="ECO:0000256" key="9">
    <source>
        <dbReference type="PROSITE-ProRule" id="PRU01091"/>
    </source>
</evidence>
<dbReference type="AlphaFoldDB" id="A0A923NCG7"/>
<dbReference type="Proteomes" id="UP000644115">
    <property type="component" value="Unassembled WGS sequence"/>
</dbReference>
<dbReference type="SMART" id="SM00862">
    <property type="entry name" value="Trans_reg_C"/>
    <property type="match status" value="1"/>
</dbReference>
<dbReference type="Pfam" id="PF00486">
    <property type="entry name" value="Trans_reg_C"/>
    <property type="match status" value="1"/>
</dbReference>
<dbReference type="GO" id="GO:0032993">
    <property type="term" value="C:protein-DNA complex"/>
    <property type="evidence" value="ECO:0007669"/>
    <property type="project" value="TreeGrafter"/>
</dbReference>
<keyword evidence="5 9" id="KW-0238">DNA-binding</keyword>
<dbReference type="SMART" id="SM00448">
    <property type="entry name" value="REC"/>
    <property type="match status" value="1"/>
</dbReference>
<keyword evidence="4" id="KW-0805">Transcription regulation</keyword>
<dbReference type="EMBL" id="JACRWC010000083">
    <property type="protein sequence ID" value="MBC5999661.1"/>
    <property type="molecule type" value="Genomic_DNA"/>
</dbReference>
<organism evidence="12 13">
    <name type="scientific">Lentihominibacter faecis</name>
    <dbReference type="NCBI Taxonomy" id="2764712"/>
    <lineage>
        <taxon>Bacteria</taxon>
        <taxon>Bacillati</taxon>
        <taxon>Bacillota</taxon>
        <taxon>Clostridia</taxon>
        <taxon>Peptostreptococcales</taxon>
        <taxon>Anaerovoracaceae</taxon>
        <taxon>Lentihominibacter</taxon>
    </lineage>
</organism>
<dbReference type="PROSITE" id="PS51755">
    <property type="entry name" value="OMPR_PHOB"/>
    <property type="match status" value="1"/>
</dbReference>
<dbReference type="InterPro" id="IPR001789">
    <property type="entry name" value="Sig_transdc_resp-reg_receiver"/>
</dbReference>
<evidence type="ECO:0000256" key="7">
    <source>
        <dbReference type="ARBA" id="ARBA00024867"/>
    </source>
</evidence>
<dbReference type="CDD" id="cd00383">
    <property type="entry name" value="trans_reg_C"/>
    <property type="match status" value="1"/>
</dbReference>
<dbReference type="PANTHER" id="PTHR48111:SF1">
    <property type="entry name" value="TWO-COMPONENT RESPONSE REGULATOR ORR33"/>
    <property type="match status" value="1"/>
</dbReference>
<feature type="DNA-binding region" description="OmpR/PhoB-type" evidence="9">
    <location>
        <begin position="122"/>
        <end position="217"/>
    </location>
</feature>
<feature type="domain" description="OmpR/PhoB-type" evidence="11">
    <location>
        <begin position="122"/>
        <end position="217"/>
    </location>
</feature>
<dbReference type="GO" id="GO:0006355">
    <property type="term" value="P:regulation of DNA-templated transcription"/>
    <property type="evidence" value="ECO:0007669"/>
    <property type="project" value="InterPro"/>
</dbReference>
<evidence type="ECO:0000256" key="4">
    <source>
        <dbReference type="ARBA" id="ARBA00023015"/>
    </source>
</evidence>
<dbReference type="GO" id="GO:0005829">
    <property type="term" value="C:cytosol"/>
    <property type="evidence" value="ECO:0007669"/>
    <property type="project" value="TreeGrafter"/>
</dbReference>
<evidence type="ECO:0000259" key="11">
    <source>
        <dbReference type="PROSITE" id="PS51755"/>
    </source>
</evidence>
<evidence type="ECO:0000256" key="5">
    <source>
        <dbReference type="ARBA" id="ARBA00023125"/>
    </source>
</evidence>
<dbReference type="InterPro" id="IPR036388">
    <property type="entry name" value="WH-like_DNA-bd_sf"/>
</dbReference>
<reference evidence="12" key="1">
    <citation type="submission" date="2020-08" db="EMBL/GenBank/DDBJ databases">
        <authorList>
            <person name="Liu C."/>
            <person name="Sun Q."/>
        </authorList>
    </citation>
    <scope>NUCLEOTIDE SEQUENCE</scope>
    <source>
        <strain evidence="12">BX16</strain>
    </source>
</reference>
<dbReference type="Pfam" id="PF00072">
    <property type="entry name" value="Response_reg"/>
    <property type="match status" value="1"/>
</dbReference>
<proteinExistence type="predicted"/>
<dbReference type="InterPro" id="IPR001867">
    <property type="entry name" value="OmpR/PhoB-type_DNA-bd"/>
</dbReference>
<keyword evidence="3" id="KW-0902">Two-component regulatory system</keyword>
<gene>
    <name evidence="12" type="ORF">H8876_06575</name>
</gene>
<dbReference type="Gene3D" id="3.40.50.2300">
    <property type="match status" value="1"/>
</dbReference>
<evidence type="ECO:0000256" key="1">
    <source>
        <dbReference type="ARBA" id="ARBA00018672"/>
    </source>
</evidence>
<dbReference type="GO" id="GO:0000976">
    <property type="term" value="F:transcription cis-regulatory region binding"/>
    <property type="evidence" value="ECO:0007669"/>
    <property type="project" value="TreeGrafter"/>
</dbReference>
<dbReference type="InterPro" id="IPR039420">
    <property type="entry name" value="WalR-like"/>
</dbReference>
<evidence type="ECO:0000256" key="8">
    <source>
        <dbReference type="PROSITE-ProRule" id="PRU00169"/>
    </source>
</evidence>
<evidence type="ECO:0000256" key="6">
    <source>
        <dbReference type="ARBA" id="ARBA00023163"/>
    </source>
</evidence>
<dbReference type="GO" id="GO:0000156">
    <property type="term" value="F:phosphorelay response regulator activity"/>
    <property type="evidence" value="ECO:0007669"/>
    <property type="project" value="TreeGrafter"/>
</dbReference>
<dbReference type="PANTHER" id="PTHR48111">
    <property type="entry name" value="REGULATOR OF RPOS"/>
    <property type="match status" value="1"/>
</dbReference>
<evidence type="ECO:0000256" key="2">
    <source>
        <dbReference type="ARBA" id="ARBA00022553"/>
    </source>
</evidence>
<comment type="caution">
    <text evidence="12">The sequence shown here is derived from an EMBL/GenBank/DDBJ whole genome shotgun (WGS) entry which is preliminary data.</text>
</comment>
<dbReference type="SUPFAM" id="SSF52172">
    <property type="entry name" value="CheY-like"/>
    <property type="match status" value="1"/>
</dbReference>
<evidence type="ECO:0000259" key="10">
    <source>
        <dbReference type="PROSITE" id="PS50110"/>
    </source>
</evidence>
<keyword evidence="2 8" id="KW-0597">Phosphoprotein</keyword>
<keyword evidence="6" id="KW-0804">Transcription</keyword>
<dbReference type="Gene3D" id="1.10.10.10">
    <property type="entry name" value="Winged helix-like DNA-binding domain superfamily/Winged helix DNA-binding domain"/>
    <property type="match status" value="1"/>
</dbReference>
<dbReference type="RefSeq" id="WP_249287068.1">
    <property type="nucleotide sequence ID" value="NZ_JACRWC010000083.1"/>
</dbReference>
<sequence length="218" mass="24947">MTNILVVEDDFAIRELICRTLAAKGYQMSQVSCGAEAVSVVDRESLDLILLDVNLPDIDGFSLHRHLGDVPVIYITARDEVKDRLRGFELGAYDYLVKPFDLQELAARVQAVLCRKVPKKKEVVLQIGDLKIDLQTCSVSREKQEIDLSAREFELLKAFAEHKNKVLSRQQLLELAWEPGFDGDLRTVDIHVQRLRKKLDLHKTIKTVFKMGYKLEIK</sequence>
<dbReference type="Gene3D" id="6.10.250.690">
    <property type="match status" value="1"/>
</dbReference>
<keyword evidence="13" id="KW-1185">Reference proteome</keyword>
<feature type="modified residue" description="4-aspartylphosphate" evidence="8">
    <location>
        <position position="52"/>
    </location>
</feature>
<evidence type="ECO:0000313" key="13">
    <source>
        <dbReference type="Proteomes" id="UP000644115"/>
    </source>
</evidence>
<dbReference type="PROSITE" id="PS50110">
    <property type="entry name" value="RESPONSE_REGULATORY"/>
    <property type="match status" value="1"/>
</dbReference>
<protein>
    <recommendedName>
        <fullName evidence="1">Stage 0 sporulation protein A homolog</fullName>
    </recommendedName>
</protein>
<evidence type="ECO:0000313" key="12">
    <source>
        <dbReference type="EMBL" id="MBC5999661.1"/>
    </source>
</evidence>
<name>A0A923NCG7_9FIRM</name>
<comment type="function">
    <text evidence="7">May play the central regulatory role in sporulation. It may be an element of the effector pathway responsible for the activation of sporulation genes in response to nutritional stress. Spo0A may act in concert with spo0H (a sigma factor) to control the expression of some genes that are critical to the sporulation process.</text>
</comment>
<evidence type="ECO:0000256" key="3">
    <source>
        <dbReference type="ARBA" id="ARBA00023012"/>
    </source>
</evidence>
<feature type="domain" description="Response regulatory" evidence="10">
    <location>
        <begin position="3"/>
        <end position="113"/>
    </location>
</feature>
<accession>A0A923NCG7</accession>